<dbReference type="KEGG" id="vcn:VOLCADRAFT_119971"/>
<proteinExistence type="predicted"/>
<evidence type="ECO:0000313" key="3">
    <source>
        <dbReference type="Proteomes" id="UP000001058"/>
    </source>
</evidence>
<reference evidence="2 3" key="1">
    <citation type="journal article" date="2010" name="Science">
        <title>Genomic analysis of organismal complexity in the multicellular green alga Volvox carteri.</title>
        <authorList>
            <person name="Prochnik S.E."/>
            <person name="Umen J."/>
            <person name="Nedelcu A.M."/>
            <person name="Hallmann A."/>
            <person name="Miller S.M."/>
            <person name="Nishii I."/>
            <person name="Ferris P."/>
            <person name="Kuo A."/>
            <person name="Mitros T."/>
            <person name="Fritz-Laylin L.K."/>
            <person name="Hellsten U."/>
            <person name="Chapman J."/>
            <person name="Simakov O."/>
            <person name="Rensing S.A."/>
            <person name="Terry A."/>
            <person name="Pangilinan J."/>
            <person name="Kapitonov V."/>
            <person name="Jurka J."/>
            <person name="Salamov A."/>
            <person name="Shapiro H."/>
            <person name="Schmutz J."/>
            <person name="Grimwood J."/>
            <person name="Lindquist E."/>
            <person name="Lucas S."/>
            <person name="Grigoriev I.V."/>
            <person name="Schmitt R."/>
            <person name="Kirk D."/>
            <person name="Rokhsar D.S."/>
        </authorList>
    </citation>
    <scope>NUCLEOTIDE SEQUENCE [LARGE SCALE GENOMIC DNA]</scope>
    <source>
        <strain evidence="3">f. Nagariensis / Eve</strain>
    </source>
</reference>
<accession>D8UII7</accession>
<dbReference type="RefSeq" id="XP_002958459.1">
    <property type="nucleotide sequence ID" value="XM_002958413.1"/>
</dbReference>
<sequence length="109" mass="11094">MSSSNATAWVLQAALQGLSAPSGKDFIAAARFSGAKPGYVFKSGEHGLGYYLDSLQGDAAAAAGTDGADPSGNADGKGAAAQPPQHPPQPQLDPEELLRQAEEEANIDQ</sequence>
<keyword evidence="3" id="KW-1185">Reference proteome</keyword>
<protein>
    <submittedName>
        <fullName evidence="2">Uncharacterized protein</fullName>
    </submittedName>
</protein>
<organism evidence="3">
    <name type="scientific">Volvox carteri f. nagariensis</name>
    <dbReference type="NCBI Taxonomy" id="3068"/>
    <lineage>
        <taxon>Eukaryota</taxon>
        <taxon>Viridiplantae</taxon>
        <taxon>Chlorophyta</taxon>
        <taxon>core chlorophytes</taxon>
        <taxon>Chlorophyceae</taxon>
        <taxon>CS clade</taxon>
        <taxon>Chlamydomonadales</taxon>
        <taxon>Volvocaceae</taxon>
        <taxon>Volvox</taxon>
    </lineage>
</organism>
<dbReference type="OrthoDB" id="431908at2759"/>
<dbReference type="Proteomes" id="UP000001058">
    <property type="component" value="Unassembled WGS sequence"/>
</dbReference>
<gene>
    <name evidence="2" type="ORF">VOLCADRAFT_119971</name>
</gene>
<name>D8UII7_VOLCA</name>
<evidence type="ECO:0000256" key="1">
    <source>
        <dbReference type="SAM" id="MobiDB-lite"/>
    </source>
</evidence>
<feature type="region of interest" description="Disordered" evidence="1">
    <location>
        <begin position="60"/>
        <end position="109"/>
    </location>
</feature>
<dbReference type="GeneID" id="9627942"/>
<dbReference type="AlphaFoldDB" id="D8UII7"/>
<feature type="compositionally biased region" description="Low complexity" evidence="1">
    <location>
        <begin position="60"/>
        <end position="69"/>
    </location>
</feature>
<dbReference type="EMBL" id="GL378415">
    <property type="protein sequence ID" value="EFJ40459.1"/>
    <property type="molecule type" value="Genomic_DNA"/>
</dbReference>
<feature type="non-terminal residue" evidence="2">
    <location>
        <position position="109"/>
    </location>
</feature>
<dbReference type="InParanoid" id="D8UII7"/>
<evidence type="ECO:0000313" key="2">
    <source>
        <dbReference type="EMBL" id="EFJ40459.1"/>
    </source>
</evidence>